<comment type="subcellular location">
    <subcellularLocation>
        <location evidence="1">Cell membrane</location>
        <topology evidence="1">Multi-pass membrane protein</topology>
    </subcellularLocation>
</comment>
<dbReference type="PROSITE" id="PS50850">
    <property type="entry name" value="MFS"/>
    <property type="match status" value="1"/>
</dbReference>
<feature type="domain" description="Major facilitator superfamily (MFS) profile" evidence="8">
    <location>
        <begin position="216"/>
        <end position="416"/>
    </location>
</feature>
<evidence type="ECO:0000256" key="3">
    <source>
        <dbReference type="ARBA" id="ARBA00022475"/>
    </source>
</evidence>
<evidence type="ECO:0000256" key="6">
    <source>
        <dbReference type="ARBA" id="ARBA00023136"/>
    </source>
</evidence>
<dbReference type="SUPFAM" id="SSF103473">
    <property type="entry name" value="MFS general substrate transporter"/>
    <property type="match status" value="1"/>
</dbReference>
<dbReference type="CDD" id="cd06173">
    <property type="entry name" value="MFS_MefA_like"/>
    <property type="match status" value="1"/>
</dbReference>
<sequence>MANRDFELLFASTAVSRVGSEISYIAFPLAAIVALQAGPEQVGLLNAATTAAFLLIGLPAGVWVDRLRRRPVLLAADLVRFLLLAWVPLACWWGVLTMTQLLVVAFLVGTGRVFSDVAAQSYLPAVVGREHLVAGNARLAGTEAVSRIVGRGAGGALVQALTAPVAIAVDAVTYLWSFLCLCLIRRPEPAPAVPDGARHLWREIDEGLRYVAGQPALRAVAASGALVNLASTVIVVIVPLLIVRELRLPEGLVGVFFAMGGVGAVLGTMAARRLALRFGYGRTLIAAATSVAPIYLLLPFADQGVWLWAAAVAYLLMMAKASIDNVLLVSFRQTITPDRMLSRMNATMRFVLSGALPIGSVLAGFVGEYVSLRAALWCGTVGMAVAWVPIFLSPLRTMVVLAVDPAEPAPVAAAPR</sequence>
<accession>A0ABW1H2A8</accession>
<feature type="transmembrane region" description="Helical" evidence="7">
    <location>
        <begin position="84"/>
        <end position="108"/>
    </location>
</feature>
<dbReference type="InterPro" id="IPR010290">
    <property type="entry name" value="TM_effector"/>
</dbReference>
<feature type="transmembrane region" description="Helical" evidence="7">
    <location>
        <begin position="283"/>
        <end position="301"/>
    </location>
</feature>
<dbReference type="PANTHER" id="PTHR23513">
    <property type="entry name" value="INTEGRAL MEMBRANE EFFLUX PROTEIN-RELATED"/>
    <property type="match status" value="1"/>
</dbReference>
<evidence type="ECO:0000256" key="1">
    <source>
        <dbReference type="ARBA" id="ARBA00004651"/>
    </source>
</evidence>
<keyword evidence="6 7" id="KW-0472">Membrane</keyword>
<keyword evidence="10" id="KW-1185">Reference proteome</keyword>
<dbReference type="Proteomes" id="UP001596226">
    <property type="component" value="Unassembled WGS sequence"/>
</dbReference>
<feature type="transmembrane region" description="Helical" evidence="7">
    <location>
        <begin position="350"/>
        <end position="368"/>
    </location>
</feature>
<feature type="transmembrane region" description="Helical" evidence="7">
    <location>
        <begin position="44"/>
        <end position="64"/>
    </location>
</feature>
<proteinExistence type="predicted"/>
<keyword evidence="2" id="KW-0813">Transport</keyword>
<gene>
    <name evidence="9" type="ORF">ACFQGL_08105</name>
</gene>
<feature type="transmembrane region" description="Helical" evidence="7">
    <location>
        <begin position="307"/>
        <end position="329"/>
    </location>
</feature>
<dbReference type="EMBL" id="JBHSQS010000004">
    <property type="protein sequence ID" value="MFC5923303.1"/>
    <property type="molecule type" value="Genomic_DNA"/>
</dbReference>
<feature type="transmembrane region" description="Helical" evidence="7">
    <location>
        <begin position="21"/>
        <end position="38"/>
    </location>
</feature>
<organism evidence="9 10">
    <name type="scientific">Micromonospora vulcania</name>
    <dbReference type="NCBI Taxonomy" id="1441873"/>
    <lineage>
        <taxon>Bacteria</taxon>
        <taxon>Bacillati</taxon>
        <taxon>Actinomycetota</taxon>
        <taxon>Actinomycetes</taxon>
        <taxon>Micromonosporales</taxon>
        <taxon>Micromonosporaceae</taxon>
        <taxon>Micromonospora</taxon>
    </lineage>
</organism>
<feature type="transmembrane region" description="Helical" evidence="7">
    <location>
        <begin position="254"/>
        <end position="271"/>
    </location>
</feature>
<name>A0ABW1H2A8_9ACTN</name>
<dbReference type="RefSeq" id="WP_377507764.1">
    <property type="nucleotide sequence ID" value="NZ_JBHSQS010000004.1"/>
</dbReference>
<evidence type="ECO:0000256" key="7">
    <source>
        <dbReference type="SAM" id="Phobius"/>
    </source>
</evidence>
<feature type="transmembrane region" description="Helical" evidence="7">
    <location>
        <begin position="219"/>
        <end position="242"/>
    </location>
</feature>
<comment type="caution">
    <text evidence="9">The sequence shown here is derived from an EMBL/GenBank/DDBJ whole genome shotgun (WGS) entry which is preliminary data.</text>
</comment>
<evidence type="ECO:0000313" key="10">
    <source>
        <dbReference type="Proteomes" id="UP001596226"/>
    </source>
</evidence>
<keyword evidence="3" id="KW-1003">Cell membrane</keyword>
<evidence type="ECO:0000256" key="2">
    <source>
        <dbReference type="ARBA" id="ARBA00022448"/>
    </source>
</evidence>
<evidence type="ECO:0000256" key="5">
    <source>
        <dbReference type="ARBA" id="ARBA00022989"/>
    </source>
</evidence>
<dbReference type="Gene3D" id="1.20.1250.20">
    <property type="entry name" value="MFS general substrate transporter like domains"/>
    <property type="match status" value="1"/>
</dbReference>
<keyword evidence="4 7" id="KW-0812">Transmembrane</keyword>
<dbReference type="InterPro" id="IPR020846">
    <property type="entry name" value="MFS_dom"/>
</dbReference>
<protein>
    <submittedName>
        <fullName evidence="9">MFS transporter</fullName>
    </submittedName>
</protein>
<keyword evidence="5 7" id="KW-1133">Transmembrane helix</keyword>
<feature type="transmembrane region" description="Helical" evidence="7">
    <location>
        <begin position="374"/>
        <end position="392"/>
    </location>
</feature>
<dbReference type="InterPro" id="IPR036259">
    <property type="entry name" value="MFS_trans_sf"/>
</dbReference>
<dbReference type="Pfam" id="PF05977">
    <property type="entry name" value="MFS_3"/>
    <property type="match status" value="1"/>
</dbReference>
<evidence type="ECO:0000313" key="9">
    <source>
        <dbReference type="EMBL" id="MFC5923303.1"/>
    </source>
</evidence>
<dbReference type="PANTHER" id="PTHR23513:SF6">
    <property type="entry name" value="MAJOR FACILITATOR SUPERFAMILY ASSOCIATED DOMAIN-CONTAINING PROTEIN"/>
    <property type="match status" value="1"/>
</dbReference>
<evidence type="ECO:0000259" key="8">
    <source>
        <dbReference type="PROSITE" id="PS50850"/>
    </source>
</evidence>
<reference evidence="10" key="1">
    <citation type="journal article" date="2019" name="Int. J. Syst. Evol. Microbiol.">
        <title>The Global Catalogue of Microorganisms (GCM) 10K type strain sequencing project: providing services to taxonomists for standard genome sequencing and annotation.</title>
        <authorList>
            <consortium name="The Broad Institute Genomics Platform"/>
            <consortium name="The Broad Institute Genome Sequencing Center for Infectious Disease"/>
            <person name="Wu L."/>
            <person name="Ma J."/>
        </authorList>
    </citation>
    <scope>NUCLEOTIDE SEQUENCE [LARGE SCALE GENOMIC DNA]</scope>
    <source>
        <strain evidence="10">CGMCC 4.7144</strain>
    </source>
</reference>
<evidence type="ECO:0000256" key="4">
    <source>
        <dbReference type="ARBA" id="ARBA00022692"/>
    </source>
</evidence>